<gene>
    <name evidence="4" type="ORF">MSPICULIGERA_LOCUS7848</name>
</gene>
<evidence type="ECO:0000313" key="5">
    <source>
        <dbReference type="Proteomes" id="UP001177023"/>
    </source>
</evidence>
<proteinExistence type="predicted"/>
<keyword evidence="2" id="KW-0472">Membrane</keyword>
<name>A0AA36G149_9BILA</name>
<evidence type="ECO:0000313" key="4">
    <source>
        <dbReference type="EMBL" id="CAJ0569367.1"/>
    </source>
</evidence>
<comment type="caution">
    <text evidence="4">The sequence shown here is derived from an EMBL/GenBank/DDBJ whole genome shotgun (WGS) entry which is preliminary data.</text>
</comment>
<feature type="transmembrane region" description="Helical" evidence="2">
    <location>
        <begin position="442"/>
        <end position="471"/>
    </location>
</feature>
<organism evidence="4 5">
    <name type="scientific">Mesorhabditis spiculigera</name>
    <dbReference type="NCBI Taxonomy" id="96644"/>
    <lineage>
        <taxon>Eukaryota</taxon>
        <taxon>Metazoa</taxon>
        <taxon>Ecdysozoa</taxon>
        <taxon>Nematoda</taxon>
        <taxon>Chromadorea</taxon>
        <taxon>Rhabditida</taxon>
        <taxon>Rhabditina</taxon>
        <taxon>Rhabditomorpha</taxon>
        <taxon>Rhabditoidea</taxon>
        <taxon>Rhabditidae</taxon>
        <taxon>Mesorhabditinae</taxon>
        <taxon>Mesorhabditis</taxon>
    </lineage>
</organism>
<feature type="compositionally biased region" description="Low complexity" evidence="1">
    <location>
        <begin position="555"/>
        <end position="579"/>
    </location>
</feature>
<feature type="signal peptide" evidence="3">
    <location>
        <begin position="1"/>
        <end position="32"/>
    </location>
</feature>
<evidence type="ECO:0000256" key="2">
    <source>
        <dbReference type="SAM" id="Phobius"/>
    </source>
</evidence>
<sequence length="579" mass="62811">MIAQPRSPQRSTTMPLMLIFIGSLVLIAPVVAVSQAPSAKPGADDLPACASVPFICYTAQHAGDSHFTLLTKLNNLGECPPCTKCAPGAALTLDDDTGRLMIDCDPRSLFCTEANQPDCIQAVMVERYNQGGENWVIFPHNLCTRAMMANGQCADKKTTSAIPFAPWKLGTGYAVQCDAGFTIPDFLGAAARRKDHIPCIPSLHQYAGLGKDDVKMFVKEDIYPTSLTAAGQWNSYEWCPTAGPMPPNCAPRPIAGSNYYLSPDVHEEENYLIPEPSIYLPSCQYRSHGFDGSDACLPLEIYVAPKFYTAYRLRSPPYAKLLSNEDTLNLKWRAPTTTGNNERTVWYPKCLIVDKDKLLPQHLALFENNTFLDCKKNPFYLWGPPQQKDALSIKAEACKNADDAKARFCMAEESVDPNLERSIHQTEPTSAPSGGDDAPIDIVPLIATGLLSILLVGGGLAGIVALLRMLAYENGLVKARKAEAEDRTSCGVFKAGKAFGRNVGWQNGWADPLHDQHKKRMAEYTKGLRVKNRELMALSKGKTGTDAEAAEEESSPAPSAAPTPAAESPTTPSTSAPAP</sequence>
<keyword evidence="3" id="KW-0732">Signal</keyword>
<keyword evidence="2" id="KW-1133">Transmembrane helix</keyword>
<feature type="chain" id="PRO_5041300054" evidence="3">
    <location>
        <begin position="33"/>
        <end position="579"/>
    </location>
</feature>
<feature type="non-terminal residue" evidence="4">
    <location>
        <position position="579"/>
    </location>
</feature>
<keyword evidence="2" id="KW-0812">Transmembrane</keyword>
<protein>
    <submittedName>
        <fullName evidence="4">Uncharacterized protein</fullName>
    </submittedName>
</protein>
<keyword evidence="5" id="KW-1185">Reference proteome</keyword>
<accession>A0AA36G149</accession>
<feature type="region of interest" description="Disordered" evidence="1">
    <location>
        <begin position="535"/>
        <end position="579"/>
    </location>
</feature>
<dbReference type="AlphaFoldDB" id="A0AA36G149"/>
<reference evidence="4" key="1">
    <citation type="submission" date="2023-06" db="EMBL/GenBank/DDBJ databases">
        <authorList>
            <person name="Delattre M."/>
        </authorList>
    </citation>
    <scope>NUCLEOTIDE SEQUENCE</scope>
    <source>
        <strain evidence="4">AF72</strain>
    </source>
</reference>
<evidence type="ECO:0000256" key="1">
    <source>
        <dbReference type="SAM" id="MobiDB-lite"/>
    </source>
</evidence>
<dbReference type="Proteomes" id="UP001177023">
    <property type="component" value="Unassembled WGS sequence"/>
</dbReference>
<dbReference type="EMBL" id="CATQJA010002012">
    <property type="protein sequence ID" value="CAJ0569367.1"/>
    <property type="molecule type" value="Genomic_DNA"/>
</dbReference>
<evidence type="ECO:0000256" key="3">
    <source>
        <dbReference type="SAM" id="SignalP"/>
    </source>
</evidence>